<sequence length="891" mass="100936">MPVRPPSGLIASEPLTYDDPLTFLPDEPRYTVMPLIPSMEQLLSHELVTASDSNFACHVVGQSSGTIFVFRGSALILKLSHDAESSDVSCLHIAHSDSQLLVFYSGSSRGSISVHYVDLQRFDSFSKQLVQSSSEDQITAIASFNDQICFGTQRGRVYLVGVPPNKSFIVKLFETQAVNPINKITFLRHYLVFVNKTDLYVFDSNTQKQFLKQNCKNGTVSTDGDLLLIGSGEQVQILLFRFKEQKYDTPLSMGVLTALGYIDTTQVSANLNETCYDLINFCTFGEEQEWDGIIDQLNVNTEGLYKPQNQSKEKDNIQVEEIANFTVQDPPVQIVGIQACGESIVIIGISEAANVKNRVSTEYSYGEAEMQQQIIHMMSYDIFGEPLHGAIIPVNGPVLEFKPASSTLLALPSYILTTKSQSFLLKPATVDNHLKYLLEQNKYQTALRAAMVLKGFVGEEWSKMLPFCENQVVEYDNQLENLYEGVLQPLAVQQKYYAYVQPHTYQIGVDLERRYKMVKREDKKQNGKDNDTMTVIPEYIAKQQLIPKKINIKTLLQSIVTTFLLQNQPGEAAGLLQNFLVADDQLWTQLSLQFGLSQNFRDLLPLLPIPEEHSRLPIISLTLATNFDSFVKLILKWKQDAFPQALMNILLPITQQVNNSSDISIAGSILSYLSQDYIQCIKYLVNGYQNNVKVQQLFSIFGEDLVQRGNIDKNWSSQQINVDTALIKELIVNCDCLFEINANLAARIFARFLTRQEQILEVFITLLIGVLKKINGVQINQQLSKQEFGGDMRVVRVLLSQYLCVYKEQDKQIMPSLEIIKPIFEFLWVILQNHDESILNCLSDNKLSLQDFLITYTPLVNQKVFTDVLQKCQSTNYSQCYAKISLIWKRC</sequence>
<dbReference type="EMBL" id="CAXDID020000082">
    <property type="protein sequence ID" value="CAL6019189.1"/>
    <property type="molecule type" value="Genomic_DNA"/>
</dbReference>
<dbReference type="EMBL" id="CATOUU010000367">
    <property type="protein sequence ID" value="CAI9926327.1"/>
    <property type="molecule type" value="Genomic_DNA"/>
</dbReference>
<accession>A0AA86NW47</accession>
<proteinExistence type="predicted"/>
<reference evidence="2 3" key="2">
    <citation type="submission" date="2024-07" db="EMBL/GenBank/DDBJ databases">
        <authorList>
            <person name="Akdeniz Z."/>
        </authorList>
    </citation>
    <scope>NUCLEOTIDE SEQUENCE [LARGE SCALE GENOMIC DNA]</scope>
</reference>
<protein>
    <submittedName>
        <fullName evidence="1">7fold repeat in clathrin and VPS proteins repeat-containing protein</fullName>
    </submittedName>
    <submittedName>
        <fullName evidence="2">7fold_repeat in clathrin and VPS proteins repeat-containing protein</fullName>
    </submittedName>
</protein>
<dbReference type="InterPro" id="IPR015943">
    <property type="entry name" value="WD40/YVTN_repeat-like_dom_sf"/>
</dbReference>
<dbReference type="SUPFAM" id="SSF50978">
    <property type="entry name" value="WD40 repeat-like"/>
    <property type="match status" value="1"/>
</dbReference>
<dbReference type="Proteomes" id="UP001642409">
    <property type="component" value="Unassembled WGS sequence"/>
</dbReference>
<dbReference type="AlphaFoldDB" id="A0AA86NW47"/>
<keyword evidence="3" id="KW-1185">Reference proteome</keyword>
<comment type="caution">
    <text evidence="1">The sequence shown here is derived from an EMBL/GenBank/DDBJ whole genome shotgun (WGS) entry which is preliminary data.</text>
</comment>
<dbReference type="Gene3D" id="2.130.10.10">
    <property type="entry name" value="YVTN repeat-like/Quinoprotein amine dehydrogenase"/>
    <property type="match status" value="1"/>
</dbReference>
<name>A0AA86NW47_9EUKA</name>
<reference evidence="1" key="1">
    <citation type="submission" date="2023-06" db="EMBL/GenBank/DDBJ databases">
        <authorList>
            <person name="Kurt Z."/>
        </authorList>
    </citation>
    <scope>NUCLEOTIDE SEQUENCE</scope>
</reference>
<evidence type="ECO:0000313" key="1">
    <source>
        <dbReference type="EMBL" id="CAI9926327.1"/>
    </source>
</evidence>
<dbReference type="InterPro" id="IPR036322">
    <property type="entry name" value="WD40_repeat_dom_sf"/>
</dbReference>
<evidence type="ECO:0000313" key="3">
    <source>
        <dbReference type="Proteomes" id="UP001642409"/>
    </source>
</evidence>
<gene>
    <name evidence="1" type="ORF">HINF_LOCUS13972</name>
    <name evidence="2" type="ORF">HINF_LOCUS26830</name>
</gene>
<organism evidence="1">
    <name type="scientific">Hexamita inflata</name>
    <dbReference type="NCBI Taxonomy" id="28002"/>
    <lineage>
        <taxon>Eukaryota</taxon>
        <taxon>Metamonada</taxon>
        <taxon>Diplomonadida</taxon>
        <taxon>Hexamitidae</taxon>
        <taxon>Hexamitinae</taxon>
        <taxon>Hexamita</taxon>
    </lineage>
</organism>
<evidence type="ECO:0000313" key="2">
    <source>
        <dbReference type="EMBL" id="CAL6019189.1"/>
    </source>
</evidence>